<dbReference type="EMBL" id="JBHTKH010000015">
    <property type="protein sequence ID" value="MFD1056097.1"/>
    <property type="molecule type" value="Genomic_DNA"/>
</dbReference>
<organism evidence="1 2">
    <name type="scientific">Terrabacter terrigena</name>
    <dbReference type="NCBI Taxonomy" id="574718"/>
    <lineage>
        <taxon>Bacteria</taxon>
        <taxon>Bacillati</taxon>
        <taxon>Actinomycetota</taxon>
        <taxon>Actinomycetes</taxon>
        <taxon>Micrococcales</taxon>
        <taxon>Intrasporangiaceae</taxon>
        <taxon>Terrabacter</taxon>
    </lineage>
</organism>
<reference evidence="2" key="1">
    <citation type="journal article" date="2019" name="Int. J. Syst. Evol. Microbiol.">
        <title>The Global Catalogue of Microorganisms (GCM) 10K type strain sequencing project: providing services to taxonomists for standard genome sequencing and annotation.</title>
        <authorList>
            <consortium name="The Broad Institute Genomics Platform"/>
            <consortium name="The Broad Institute Genome Sequencing Center for Infectious Disease"/>
            <person name="Wu L."/>
            <person name="Ma J."/>
        </authorList>
    </citation>
    <scope>NUCLEOTIDE SEQUENCE [LARGE SCALE GENOMIC DNA]</scope>
    <source>
        <strain evidence="2">CCUG 57508</strain>
    </source>
</reference>
<evidence type="ECO:0000313" key="2">
    <source>
        <dbReference type="Proteomes" id="UP001597046"/>
    </source>
</evidence>
<evidence type="ECO:0000313" key="1">
    <source>
        <dbReference type="EMBL" id="MFD1056097.1"/>
    </source>
</evidence>
<protein>
    <submittedName>
        <fullName evidence="1">Uncharacterized protein</fullName>
    </submittedName>
</protein>
<dbReference type="RefSeq" id="WP_386054134.1">
    <property type="nucleotide sequence ID" value="NZ_JBHTKH010000015.1"/>
</dbReference>
<name>A0ABW3N0T3_9MICO</name>
<comment type="caution">
    <text evidence="1">The sequence shown here is derived from an EMBL/GenBank/DDBJ whole genome shotgun (WGS) entry which is preliminary data.</text>
</comment>
<sequence length="69" mass="7375">MHVPKPLTAEESSRLAVTATVTDLEYWAHHVAAEGKLDVLDLLRVLDAIRESSVPQSAGQPADLTILAG</sequence>
<keyword evidence="2" id="KW-1185">Reference proteome</keyword>
<dbReference type="Proteomes" id="UP001597046">
    <property type="component" value="Unassembled WGS sequence"/>
</dbReference>
<proteinExistence type="predicted"/>
<accession>A0ABW3N0T3</accession>
<gene>
    <name evidence="1" type="ORF">ACFQ2V_17435</name>
</gene>